<keyword evidence="2" id="KW-0378">Hydrolase</keyword>
<dbReference type="Proteomes" id="UP000593565">
    <property type="component" value="Unassembled WGS sequence"/>
</dbReference>
<dbReference type="InterPro" id="IPR052398">
    <property type="entry name" value="Ubiquitin_hydrolase_53/54"/>
</dbReference>
<dbReference type="Gene3D" id="3.90.70.10">
    <property type="entry name" value="Cysteine proteinases"/>
    <property type="match status" value="1"/>
</dbReference>
<dbReference type="InterPro" id="IPR028889">
    <property type="entry name" value="USP"/>
</dbReference>
<comment type="caution">
    <text evidence="5">The sequence shown here is derived from an EMBL/GenBank/DDBJ whole genome shotgun (WGS) entry which is preliminary data.</text>
</comment>
<protein>
    <recommendedName>
        <fullName evidence="4">USP domain-containing protein</fullName>
    </recommendedName>
</protein>
<dbReference type="PANTHER" id="PTHR22975:SF38">
    <property type="entry name" value="INACTIVE UBIQUITIN CARBOXYL-TERMINAL HYDROLASE 53 ISOFORM X1"/>
    <property type="match status" value="1"/>
</dbReference>
<keyword evidence="6" id="KW-1185">Reference proteome</keyword>
<accession>A0A7J5ZKR8</accession>
<proteinExistence type="predicted"/>
<name>A0A7J5ZKR8_AMEME</name>
<evidence type="ECO:0000313" key="6">
    <source>
        <dbReference type="Proteomes" id="UP000593565"/>
    </source>
</evidence>
<dbReference type="GO" id="GO:0016579">
    <property type="term" value="P:protein deubiquitination"/>
    <property type="evidence" value="ECO:0007669"/>
    <property type="project" value="InterPro"/>
</dbReference>
<dbReference type="EMBL" id="JAAGNN010000027">
    <property type="protein sequence ID" value="KAF4071264.1"/>
    <property type="molecule type" value="Genomic_DNA"/>
</dbReference>
<feature type="domain" description="USP" evidence="4">
    <location>
        <begin position="43"/>
        <end position="240"/>
    </location>
</feature>
<evidence type="ECO:0000256" key="3">
    <source>
        <dbReference type="SAM" id="MobiDB-lite"/>
    </source>
</evidence>
<evidence type="ECO:0000256" key="1">
    <source>
        <dbReference type="ARBA" id="ARBA00022786"/>
    </source>
</evidence>
<dbReference type="GO" id="GO:0010996">
    <property type="term" value="P:response to auditory stimulus"/>
    <property type="evidence" value="ECO:0007669"/>
    <property type="project" value="TreeGrafter"/>
</dbReference>
<keyword evidence="1" id="KW-0833">Ubl conjugation pathway</keyword>
<evidence type="ECO:0000256" key="2">
    <source>
        <dbReference type="ARBA" id="ARBA00022801"/>
    </source>
</evidence>
<evidence type="ECO:0000259" key="4">
    <source>
        <dbReference type="PROSITE" id="PS50235"/>
    </source>
</evidence>
<sequence>MAWVKLFRKPGSGGFGAGTGGVAGPGLGKSYQPGSMLSLALTKGLLNEPGQNSCFLNSAVQVLWQLDIFRRSLRQLSAHFCLGDACIFCALKSIFSQFQQSRERVLPSDSLRHALAETFKDEQRFQLGLMDDAAECFENILERIHLHLVCESGEIVTSRSRITHQKFAMTLYEQQVERALEKTDRLRSDMFSELLQAANTMGDLRNCPSNCGQSIKIRPQANELSRDRHHRPCGTRNSRI</sequence>
<dbReference type="InterPro" id="IPR038765">
    <property type="entry name" value="Papain-like_cys_pep_sf"/>
</dbReference>
<dbReference type="SUPFAM" id="SSF54001">
    <property type="entry name" value="Cysteine proteinases"/>
    <property type="match status" value="1"/>
</dbReference>
<feature type="compositionally biased region" description="Basic residues" evidence="3">
    <location>
        <begin position="227"/>
        <end position="240"/>
    </location>
</feature>
<feature type="region of interest" description="Disordered" evidence="3">
    <location>
        <begin position="218"/>
        <end position="240"/>
    </location>
</feature>
<evidence type="ECO:0000313" key="5">
    <source>
        <dbReference type="EMBL" id="KAF4071264.1"/>
    </source>
</evidence>
<dbReference type="InterPro" id="IPR001394">
    <property type="entry name" value="Peptidase_C19_UCH"/>
</dbReference>
<gene>
    <name evidence="5" type="ORF">AMELA_G00271140</name>
</gene>
<dbReference type="GO" id="GO:0005911">
    <property type="term" value="C:cell-cell junction"/>
    <property type="evidence" value="ECO:0007669"/>
    <property type="project" value="TreeGrafter"/>
</dbReference>
<reference evidence="5 6" key="1">
    <citation type="submission" date="2020-02" db="EMBL/GenBank/DDBJ databases">
        <title>A chromosome-scale genome assembly of the black bullhead catfish (Ameiurus melas).</title>
        <authorList>
            <person name="Wen M."/>
            <person name="Zham M."/>
            <person name="Cabau C."/>
            <person name="Klopp C."/>
            <person name="Donnadieu C."/>
            <person name="Roques C."/>
            <person name="Bouchez O."/>
            <person name="Lampietro C."/>
            <person name="Jouanno E."/>
            <person name="Herpin A."/>
            <person name="Louis A."/>
            <person name="Berthelot C."/>
            <person name="Parey E."/>
            <person name="Roest-Crollius H."/>
            <person name="Braasch I."/>
            <person name="Postlethwait J."/>
            <person name="Robinson-Rechavi M."/>
            <person name="Echchiki A."/>
            <person name="Begum T."/>
            <person name="Montfort J."/>
            <person name="Schartl M."/>
            <person name="Bobe J."/>
            <person name="Guiguen Y."/>
        </authorList>
    </citation>
    <scope>NUCLEOTIDE SEQUENCE [LARGE SCALE GENOMIC DNA]</scope>
    <source>
        <strain evidence="5">M_S1</strain>
        <tissue evidence="5">Blood</tissue>
    </source>
</reference>
<organism evidence="5 6">
    <name type="scientific">Ameiurus melas</name>
    <name type="common">Black bullhead</name>
    <name type="synonym">Silurus melas</name>
    <dbReference type="NCBI Taxonomy" id="219545"/>
    <lineage>
        <taxon>Eukaryota</taxon>
        <taxon>Metazoa</taxon>
        <taxon>Chordata</taxon>
        <taxon>Craniata</taxon>
        <taxon>Vertebrata</taxon>
        <taxon>Euteleostomi</taxon>
        <taxon>Actinopterygii</taxon>
        <taxon>Neopterygii</taxon>
        <taxon>Teleostei</taxon>
        <taxon>Ostariophysi</taxon>
        <taxon>Siluriformes</taxon>
        <taxon>Ictaluridae</taxon>
        <taxon>Ameiurus</taxon>
    </lineage>
</organism>
<dbReference type="GO" id="GO:0004843">
    <property type="term" value="F:cysteine-type deubiquitinase activity"/>
    <property type="evidence" value="ECO:0007669"/>
    <property type="project" value="InterPro"/>
</dbReference>
<dbReference type="PANTHER" id="PTHR22975">
    <property type="entry name" value="UBIQUITIN SPECIFIC PROTEINASE"/>
    <property type="match status" value="1"/>
</dbReference>
<dbReference type="GO" id="GO:0007605">
    <property type="term" value="P:sensory perception of sound"/>
    <property type="evidence" value="ECO:0007669"/>
    <property type="project" value="TreeGrafter"/>
</dbReference>
<dbReference type="AlphaFoldDB" id="A0A7J5ZKR8"/>
<dbReference type="PROSITE" id="PS50235">
    <property type="entry name" value="USP_3"/>
    <property type="match status" value="1"/>
</dbReference>
<dbReference type="Pfam" id="PF00443">
    <property type="entry name" value="UCH"/>
    <property type="match status" value="1"/>
</dbReference>